<dbReference type="Pfam" id="PF00459">
    <property type="entry name" value="Inositol_P"/>
    <property type="match status" value="1"/>
</dbReference>
<keyword evidence="5 7" id="KW-0378">Hydrolase</keyword>
<proteinExistence type="inferred from homology"/>
<dbReference type="SUPFAM" id="SSF56655">
    <property type="entry name" value="Carbohydrate phosphatase"/>
    <property type="match status" value="1"/>
</dbReference>
<sequence>MSEMVEVAAGACRRAGALLLESFSRPARVSVKSSRYDLVTEYDTAAEQLIRQELSRAFPGSVVVGEEGGVTGSGELAWYVDPIDGTHNFARGLPLFCVSIGVARGGRPVAGCVYDPVRDELFSADADGFRLNGEPVRGPEKPSGALMGAGPPSPDAEGGRLPMLLTDLPNPGAPEAEVEVFRRLLATADVRRIGSSALALAYVAAGRADVAANTDTFPWDIAAGRVLVTASGGRFTELPARGSGLPGGFVAWRPSADGLGRSLVHDLGSG</sequence>
<dbReference type="Proteomes" id="UP001501578">
    <property type="component" value="Unassembled WGS sequence"/>
</dbReference>
<dbReference type="PRINTS" id="PR00377">
    <property type="entry name" value="IMPHPHTASES"/>
</dbReference>
<dbReference type="PROSITE" id="PS00630">
    <property type="entry name" value="IMP_2"/>
    <property type="match status" value="1"/>
</dbReference>
<dbReference type="Gene3D" id="3.40.190.80">
    <property type="match status" value="1"/>
</dbReference>
<dbReference type="Gene3D" id="3.30.540.10">
    <property type="entry name" value="Fructose-1,6-Bisphosphatase, subunit A, domain 1"/>
    <property type="match status" value="1"/>
</dbReference>
<name>A0ABN1Q3F5_9ACTN</name>
<comment type="similarity">
    <text evidence="3 7">Belongs to the inositol monophosphatase superfamily.</text>
</comment>
<comment type="cofactor">
    <cofactor evidence="2 7">
        <name>Mg(2+)</name>
        <dbReference type="ChEBI" id="CHEBI:18420"/>
    </cofactor>
</comment>
<comment type="caution">
    <text evidence="8">The sequence shown here is derived from an EMBL/GenBank/DDBJ whole genome shotgun (WGS) entry which is preliminary data.</text>
</comment>
<evidence type="ECO:0000313" key="9">
    <source>
        <dbReference type="Proteomes" id="UP001501578"/>
    </source>
</evidence>
<organism evidence="8 9">
    <name type="scientific">Nonomuraea longicatena</name>
    <dbReference type="NCBI Taxonomy" id="83682"/>
    <lineage>
        <taxon>Bacteria</taxon>
        <taxon>Bacillati</taxon>
        <taxon>Actinomycetota</taxon>
        <taxon>Actinomycetes</taxon>
        <taxon>Streptosporangiales</taxon>
        <taxon>Streptosporangiaceae</taxon>
        <taxon>Nonomuraea</taxon>
    </lineage>
</organism>
<keyword evidence="6 7" id="KW-0460">Magnesium</keyword>
<evidence type="ECO:0000256" key="3">
    <source>
        <dbReference type="ARBA" id="ARBA00009759"/>
    </source>
</evidence>
<evidence type="ECO:0000256" key="6">
    <source>
        <dbReference type="ARBA" id="ARBA00022842"/>
    </source>
</evidence>
<dbReference type="PANTHER" id="PTHR20854:SF4">
    <property type="entry name" value="INOSITOL-1-MONOPHOSPHATASE-RELATED"/>
    <property type="match status" value="1"/>
</dbReference>
<evidence type="ECO:0000256" key="4">
    <source>
        <dbReference type="ARBA" id="ARBA00022723"/>
    </source>
</evidence>
<dbReference type="EMBL" id="BAAAHQ010000023">
    <property type="protein sequence ID" value="GAA0936907.1"/>
    <property type="molecule type" value="Genomic_DNA"/>
</dbReference>
<dbReference type="PROSITE" id="PS00629">
    <property type="entry name" value="IMP_1"/>
    <property type="match status" value="1"/>
</dbReference>
<gene>
    <name evidence="8" type="ORF">GCM10009560_45890</name>
</gene>
<reference evidence="8 9" key="1">
    <citation type="journal article" date="2019" name="Int. J. Syst. Evol. Microbiol.">
        <title>The Global Catalogue of Microorganisms (GCM) 10K type strain sequencing project: providing services to taxonomists for standard genome sequencing and annotation.</title>
        <authorList>
            <consortium name="The Broad Institute Genomics Platform"/>
            <consortium name="The Broad Institute Genome Sequencing Center for Infectious Disease"/>
            <person name="Wu L."/>
            <person name="Ma J."/>
        </authorList>
    </citation>
    <scope>NUCLEOTIDE SEQUENCE [LARGE SCALE GENOMIC DNA]</scope>
    <source>
        <strain evidence="8 9">JCM 11136</strain>
    </source>
</reference>
<evidence type="ECO:0000256" key="5">
    <source>
        <dbReference type="ARBA" id="ARBA00022801"/>
    </source>
</evidence>
<dbReference type="CDD" id="cd01639">
    <property type="entry name" value="IMPase"/>
    <property type="match status" value="1"/>
</dbReference>
<dbReference type="InterPro" id="IPR033942">
    <property type="entry name" value="IMPase"/>
</dbReference>
<dbReference type="RefSeq" id="WP_343952005.1">
    <property type="nucleotide sequence ID" value="NZ_BAAAHQ010000023.1"/>
</dbReference>
<accession>A0ABN1Q3F5</accession>
<keyword evidence="4 7" id="KW-0479">Metal-binding</keyword>
<evidence type="ECO:0000256" key="7">
    <source>
        <dbReference type="RuleBase" id="RU364068"/>
    </source>
</evidence>
<dbReference type="InterPro" id="IPR020583">
    <property type="entry name" value="Inositol_monoP_metal-BS"/>
</dbReference>
<evidence type="ECO:0000256" key="1">
    <source>
        <dbReference type="ARBA" id="ARBA00001033"/>
    </source>
</evidence>
<keyword evidence="9" id="KW-1185">Reference proteome</keyword>
<dbReference type="InterPro" id="IPR000760">
    <property type="entry name" value="Inositol_monophosphatase-like"/>
</dbReference>
<protein>
    <recommendedName>
        <fullName evidence="7">Inositol-1-monophosphatase</fullName>
        <ecNumber evidence="7">3.1.3.25</ecNumber>
    </recommendedName>
</protein>
<dbReference type="EC" id="3.1.3.25" evidence="7"/>
<comment type="catalytic activity">
    <reaction evidence="1 7">
        <text>a myo-inositol phosphate + H2O = myo-inositol + phosphate</text>
        <dbReference type="Rhea" id="RHEA:24056"/>
        <dbReference type="ChEBI" id="CHEBI:15377"/>
        <dbReference type="ChEBI" id="CHEBI:17268"/>
        <dbReference type="ChEBI" id="CHEBI:43474"/>
        <dbReference type="ChEBI" id="CHEBI:84139"/>
        <dbReference type="EC" id="3.1.3.25"/>
    </reaction>
</comment>
<dbReference type="InterPro" id="IPR020550">
    <property type="entry name" value="Inositol_monophosphatase_CS"/>
</dbReference>
<evidence type="ECO:0000313" key="8">
    <source>
        <dbReference type="EMBL" id="GAA0936907.1"/>
    </source>
</evidence>
<dbReference type="PANTHER" id="PTHR20854">
    <property type="entry name" value="INOSITOL MONOPHOSPHATASE"/>
    <property type="match status" value="1"/>
</dbReference>
<evidence type="ECO:0000256" key="2">
    <source>
        <dbReference type="ARBA" id="ARBA00001946"/>
    </source>
</evidence>